<evidence type="ECO:0000313" key="3">
    <source>
        <dbReference type="Proteomes" id="UP001243286"/>
    </source>
</evidence>
<dbReference type="InterPro" id="IPR007159">
    <property type="entry name" value="SpoVT-AbrB_dom"/>
</dbReference>
<dbReference type="EMBL" id="JASBQV010000031">
    <property type="protein sequence ID" value="MDI3236189.1"/>
    <property type="molecule type" value="Genomic_DNA"/>
</dbReference>
<dbReference type="Pfam" id="PF04014">
    <property type="entry name" value="MazE_antitoxin"/>
    <property type="match status" value="1"/>
</dbReference>
<feature type="domain" description="SpoVT-AbrB" evidence="1">
    <location>
        <begin position="7"/>
        <end position="50"/>
    </location>
</feature>
<dbReference type="RefSeq" id="WP_282357183.1">
    <property type="nucleotide sequence ID" value="NZ_JASBQV010000031.1"/>
</dbReference>
<gene>
    <name evidence="2" type="ORF">QK289_14335</name>
</gene>
<organism evidence="2 3">
    <name type="scientific">Exiguobacterium antarcticum</name>
    <dbReference type="NCBI Taxonomy" id="132920"/>
    <lineage>
        <taxon>Bacteria</taxon>
        <taxon>Bacillati</taxon>
        <taxon>Bacillota</taxon>
        <taxon>Bacilli</taxon>
        <taxon>Bacillales</taxon>
        <taxon>Bacillales Family XII. Incertae Sedis</taxon>
        <taxon>Exiguobacterium</taxon>
    </lineage>
</organism>
<evidence type="ECO:0000313" key="2">
    <source>
        <dbReference type="EMBL" id="MDI3236189.1"/>
    </source>
</evidence>
<dbReference type="SUPFAM" id="SSF89447">
    <property type="entry name" value="AbrB/MazE/MraZ-like"/>
    <property type="match status" value="1"/>
</dbReference>
<name>A0ABT6R7C3_9BACL</name>
<dbReference type="SMART" id="SM00966">
    <property type="entry name" value="SpoVT_AbrB"/>
    <property type="match status" value="1"/>
</dbReference>
<keyword evidence="2" id="KW-0238">DNA-binding</keyword>
<keyword evidence="3" id="KW-1185">Reference proteome</keyword>
<evidence type="ECO:0000259" key="1">
    <source>
        <dbReference type="SMART" id="SM00966"/>
    </source>
</evidence>
<sequence>MKPLETRIVSPENRIVIPPEFLKAHNIKPGDKVEVTLASTYIKIQKYYEKNVCVVTGKVSKKGKMVGEAFISDEGMKLIEKQLNESKEK</sequence>
<dbReference type="GO" id="GO:0003677">
    <property type="term" value="F:DNA binding"/>
    <property type="evidence" value="ECO:0007669"/>
    <property type="project" value="UniProtKB-KW"/>
</dbReference>
<accession>A0ABT6R7C3</accession>
<proteinExistence type="predicted"/>
<dbReference type="Proteomes" id="UP001243286">
    <property type="component" value="Unassembled WGS sequence"/>
</dbReference>
<protein>
    <submittedName>
        <fullName evidence="2">AbrB/MazE/SpoVT family DNA-binding domain-containing protein</fullName>
    </submittedName>
</protein>
<reference evidence="2 3" key="1">
    <citation type="submission" date="2023-04" db="EMBL/GenBank/DDBJ databases">
        <title>Antarctic isolates genomes.</title>
        <authorList>
            <person name="Dimov S.G."/>
        </authorList>
    </citation>
    <scope>NUCLEOTIDE SEQUENCE [LARGE SCALE GENOMIC DNA]</scope>
    <source>
        <strain evidence="2 3">AL19</strain>
    </source>
</reference>
<dbReference type="InterPro" id="IPR037914">
    <property type="entry name" value="SpoVT-AbrB_sf"/>
</dbReference>
<comment type="caution">
    <text evidence="2">The sequence shown here is derived from an EMBL/GenBank/DDBJ whole genome shotgun (WGS) entry which is preliminary data.</text>
</comment>
<dbReference type="Gene3D" id="2.10.260.10">
    <property type="match status" value="1"/>
</dbReference>